<dbReference type="AlphaFoldDB" id="A0A449BCI9"/>
<sequence>MQENTKINQELQRTKFLNTAFTVIKYTFLVVMAVFILLPFYWMLATSVKSTAEISSGVVNFFPKSFELSNYPTAIETAQLGRAFINTLIVAFFSTTLGTLVAVFSAFALARLNFKGREVVFMILLATMMIPGEMMVLTNYVTVTAVLGWGEAIGPNAPSYQVGPYLSMIVPFLVSVFHIYLLRNTFRQIPDELYLAAKVDNTSDFKYLTKIMLPMASSSIITIVIMKIIGAWNSFVWPNLVGGKRHKLITAQLRSSFTDGEGQTLYNQQMAAVVVVVVPLMILFIVFRKYIMRGISRGGTKG</sequence>
<dbReference type="KEGG" id="aaxa:NCTC10138_00406"/>
<comment type="subcellular location">
    <subcellularLocation>
        <location evidence="1 7">Cell membrane</location>
        <topology evidence="1 7">Multi-pass membrane protein</topology>
    </subcellularLocation>
</comment>
<evidence type="ECO:0000256" key="6">
    <source>
        <dbReference type="ARBA" id="ARBA00023136"/>
    </source>
</evidence>
<dbReference type="Pfam" id="PF00528">
    <property type="entry name" value="BPD_transp_1"/>
    <property type="match status" value="1"/>
</dbReference>
<dbReference type="Proteomes" id="UP000289841">
    <property type="component" value="Chromosome"/>
</dbReference>
<dbReference type="Gene3D" id="1.10.3720.10">
    <property type="entry name" value="MetI-like"/>
    <property type="match status" value="1"/>
</dbReference>
<gene>
    <name evidence="9" type="primary">ycjP_4</name>
    <name evidence="9" type="ORF">NCTC10138_00406</name>
</gene>
<feature type="domain" description="ABC transmembrane type-1" evidence="8">
    <location>
        <begin position="84"/>
        <end position="287"/>
    </location>
</feature>
<evidence type="ECO:0000256" key="4">
    <source>
        <dbReference type="ARBA" id="ARBA00022692"/>
    </source>
</evidence>
<organism evidence="9 10">
    <name type="scientific">Haploplasma axanthum</name>
    <name type="common">Acholeplasma axanthum</name>
    <dbReference type="NCBI Taxonomy" id="29552"/>
    <lineage>
        <taxon>Bacteria</taxon>
        <taxon>Bacillati</taxon>
        <taxon>Mycoplasmatota</taxon>
        <taxon>Mollicutes</taxon>
        <taxon>Acholeplasmatales</taxon>
        <taxon>Acholeplasmataceae</taxon>
        <taxon>Haploplasma</taxon>
    </lineage>
</organism>
<feature type="transmembrane region" description="Helical" evidence="7">
    <location>
        <begin position="83"/>
        <end position="107"/>
    </location>
</feature>
<keyword evidence="4 7" id="KW-0812">Transmembrane</keyword>
<reference evidence="9 10" key="1">
    <citation type="submission" date="2019-01" db="EMBL/GenBank/DDBJ databases">
        <authorList>
            <consortium name="Pathogen Informatics"/>
        </authorList>
    </citation>
    <scope>NUCLEOTIDE SEQUENCE [LARGE SCALE GENOMIC DNA]</scope>
    <source>
        <strain evidence="9 10">NCTC10138</strain>
    </source>
</reference>
<dbReference type="SUPFAM" id="SSF161098">
    <property type="entry name" value="MetI-like"/>
    <property type="match status" value="1"/>
</dbReference>
<feature type="transmembrane region" description="Helical" evidence="7">
    <location>
        <begin position="211"/>
        <end position="232"/>
    </location>
</feature>
<evidence type="ECO:0000313" key="9">
    <source>
        <dbReference type="EMBL" id="VEU80050.1"/>
    </source>
</evidence>
<dbReference type="GO" id="GO:0005886">
    <property type="term" value="C:plasma membrane"/>
    <property type="evidence" value="ECO:0007669"/>
    <property type="project" value="UniProtKB-SubCell"/>
</dbReference>
<dbReference type="InterPro" id="IPR000515">
    <property type="entry name" value="MetI-like"/>
</dbReference>
<dbReference type="OrthoDB" id="9787837at2"/>
<dbReference type="RefSeq" id="WP_026390912.1">
    <property type="nucleotide sequence ID" value="NZ_LR215048.1"/>
</dbReference>
<feature type="transmembrane region" description="Helical" evidence="7">
    <location>
        <begin position="270"/>
        <end position="287"/>
    </location>
</feature>
<protein>
    <submittedName>
        <fullName evidence="9">Inner membrane ABC transporter permease protein ycjP</fullName>
    </submittedName>
</protein>
<dbReference type="STRING" id="1278311.GCA_000428705_01481"/>
<feature type="transmembrane region" description="Helical" evidence="7">
    <location>
        <begin position="162"/>
        <end position="182"/>
    </location>
</feature>
<keyword evidence="6 7" id="KW-0472">Membrane</keyword>
<feature type="transmembrane region" description="Helical" evidence="7">
    <location>
        <begin position="119"/>
        <end position="142"/>
    </location>
</feature>
<dbReference type="InterPro" id="IPR035906">
    <property type="entry name" value="MetI-like_sf"/>
</dbReference>
<keyword evidence="3" id="KW-1003">Cell membrane</keyword>
<feature type="transmembrane region" description="Helical" evidence="7">
    <location>
        <begin position="20"/>
        <end position="42"/>
    </location>
</feature>
<evidence type="ECO:0000256" key="3">
    <source>
        <dbReference type="ARBA" id="ARBA00022475"/>
    </source>
</evidence>
<dbReference type="CDD" id="cd06261">
    <property type="entry name" value="TM_PBP2"/>
    <property type="match status" value="1"/>
</dbReference>
<keyword evidence="5 7" id="KW-1133">Transmembrane helix</keyword>
<evidence type="ECO:0000256" key="1">
    <source>
        <dbReference type="ARBA" id="ARBA00004651"/>
    </source>
</evidence>
<proteinExistence type="inferred from homology"/>
<evidence type="ECO:0000256" key="2">
    <source>
        <dbReference type="ARBA" id="ARBA00022448"/>
    </source>
</evidence>
<keyword evidence="10" id="KW-1185">Reference proteome</keyword>
<evidence type="ECO:0000256" key="5">
    <source>
        <dbReference type="ARBA" id="ARBA00022989"/>
    </source>
</evidence>
<dbReference type="EMBL" id="LR215048">
    <property type="protein sequence ID" value="VEU80050.1"/>
    <property type="molecule type" value="Genomic_DNA"/>
</dbReference>
<name>A0A449BCI9_HAPAX</name>
<keyword evidence="2 7" id="KW-0813">Transport</keyword>
<comment type="similarity">
    <text evidence="7">Belongs to the binding-protein-dependent transport system permease family.</text>
</comment>
<dbReference type="PANTHER" id="PTHR43744:SF12">
    <property type="entry name" value="ABC TRANSPORTER PERMEASE PROTEIN MG189-RELATED"/>
    <property type="match status" value="1"/>
</dbReference>
<evidence type="ECO:0000259" key="8">
    <source>
        <dbReference type="PROSITE" id="PS50928"/>
    </source>
</evidence>
<evidence type="ECO:0000256" key="7">
    <source>
        <dbReference type="RuleBase" id="RU363032"/>
    </source>
</evidence>
<evidence type="ECO:0000313" key="10">
    <source>
        <dbReference type="Proteomes" id="UP000289841"/>
    </source>
</evidence>
<dbReference type="PANTHER" id="PTHR43744">
    <property type="entry name" value="ABC TRANSPORTER PERMEASE PROTEIN MG189-RELATED-RELATED"/>
    <property type="match status" value="1"/>
</dbReference>
<dbReference type="PROSITE" id="PS50928">
    <property type="entry name" value="ABC_TM1"/>
    <property type="match status" value="1"/>
</dbReference>
<accession>A0A449BCI9</accession>
<dbReference type="GO" id="GO:0055085">
    <property type="term" value="P:transmembrane transport"/>
    <property type="evidence" value="ECO:0007669"/>
    <property type="project" value="InterPro"/>
</dbReference>